<dbReference type="Pfam" id="PF01103">
    <property type="entry name" value="Omp85"/>
    <property type="match status" value="1"/>
</dbReference>
<gene>
    <name evidence="10" type="ORF">KFL_004720060</name>
</gene>
<reference evidence="10 11" key="1">
    <citation type="journal article" date="2014" name="Nat. Commun.">
        <title>Klebsormidium flaccidum genome reveals primary factors for plant terrestrial adaptation.</title>
        <authorList>
            <person name="Hori K."/>
            <person name="Maruyama F."/>
            <person name="Fujisawa T."/>
            <person name="Togashi T."/>
            <person name="Yamamoto N."/>
            <person name="Seo M."/>
            <person name="Sato S."/>
            <person name="Yamada T."/>
            <person name="Mori H."/>
            <person name="Tajima N."/>
            <person name="Moriyama T."/>
            <person name="Ikeuchi M."/>
            <person name="Watanabe M."/>
            <person name="Wada H."/>
            <person name="Kobayashi K."/>
            <person name="Saito M."/>
            <person name="Masuda T."/>
            <person name="Sasaki-Sekimoto Y."/>
            <person name="Mashiguchi K."/>
            <person name="Awai K."/>
            <person name="Shimojima M."/>
            <person name="Masuda S."/>
            <person name="Iwai M."/>
            <person name="Nobusawa T."/>
            <person name="Narise T."/>
            <person name="Kondo S."/>
            <person name="Saito H."/>
            <person name="Sato R."/>
            <person name="Murakawa M."/>
            <person name="Ihara Y."/>
            <person name="Oshima-Yamada Y."/>
            <person name="Ohtaka K."/>
            <person name="Satoh M."/>
            <person name="Sonobe K."/>
            <person name="Ishii M."/>
            <person name="Ohtani R."/>
            <person name="Kanamori-Sato M."/>
            <person name="Honoki R."/>
            <person name="Miyazaki D."/>
            <person name="Mochizuki H."/>
            <person name="Umetsu J."/>
            <person name="Higashi K."/>
            <person name="Shibata D."/>
            <person name="Kamiya Y."/>
            <person name="Sato N."/>
            <person name="Nakamura Y."/>
            <person name="Tabata S."/>
            <person name="Ida S."/>
            <person name="Kurokawa K."/>
            <person name="Ohta H."/>
        </authorList>
    </citation>
    <scope>NUCLEOTIDE SEQUENCE [LARGE SCALE GENOMIC DNA]</scope>
    <source>
        <strain evidence="10 11">NIES-2285</strain>
    </source>
</reference>
<feature type="region of interest" description="Disordered" evidence="8">
    <location>
        <begin position="1"/>
        <end position="54"/>
    </location>
</feature>
<dbReference type="AlphaFoldDB" id="A0A0U9HN65"/>
<comment type="similarity">
    <text evidence="2">Belongs to the SAM50/omp85 family.</text>
</comment>
<dbReference type="Gene3D" id="2.40.160.50">
    <property type="entry name" value="membrane protein fhac: a member of the omp85/tpsb transporter family"/>
    <property type="match status" value="1"/>
</dbReference>
<dbReference type="OMA" id="SGIWRQI"/>
<dbReference type="GO" id="GO:0009707">
    <property type="term" value="C:chloroplast outer membrane"/>
    <property type="evidence" value="ECO:0007669"/>
    <property type="project" value="UniProtKB-SubCell"/>
</dbReference>
<feature type="domain" description="Bacterial surface antigen (D15)" evidence="9">
    <location>
        <begin position="171"/>
        <end position="493"/>
    </location>
</feature>
<evidence type="ECO:0000256" key="6">
    <source>
        <dbReference type="ARBA" id="ARBA00023136"/>
    </source>
</evidence>
<feature type="region of interest" description="Disordered" evidence="8">
    <location>
        <begin position="369"/>
        <end position="395"/>
    </location>
</feature>
<proteinExistence type="inferred from homology"/>
<dbReference type="GO" id="GO:0005741">
    <property type="term" value="C:mitochondrial outer membrane"/>
    <property type="evidence" value="ECO:0007669"/>
    <property type="project" value="UniProtKB-SubCell"/>
</dbReference>
<evidence type="ECO:0000256" key="7">
    <source>
        <dbReference type="ARBA" id="ARBA00024013"/>
    </source>
</evidence>
<organism evidence="10 11">
    <name type="scientific">Klebsormidium nitens</name>
    <name type="common">Green alga</name>
    <name type="synonym">Ulothrix nitens</name>
    <dbReference type="NCBI Taxonomy" id="105231"/>
    <lineage>
        <taxon>Eukaryota</taxon>
        <taxon>Viridiplantae</taxon>
        <taxon>Streptophyta</taxon>
        <taxon>Klebsormidiophyceae</taxon>
        <taxon>Klebsormidiales</taxon>
        <taxon>Klebsormidiaceae</taxon>
        <taxon>Klebsormidium</taxon>
    </lineage>
</organism>
<sequence length="498" mass="53651">MASETEAASPDTAGEVSGFSEVVFESTEQTPTVSEESNEEAPSSNAMLPPGDVFRPEDLQQIRSAPCRIHDIIIEGAKRTKPHVIERELEEARAAGNFTELAERLVEATERLRGLDIFQKCVVTCEAGPSELPGTTNVVVSVVEKGLFGVRAGTYFQGREGSVEGSVSMRNAFGYAEQLDASIQRSREISNTFSLGLAVPRPALRARVFQSNSNWQDLSSYIERLRGCQVSTDAGDHEIDYQLAWRELRDPAGKAGRSVRRQLGHSLLSSVTHTYRLENRDSRLRPTQGWGLRVTSQLAGLGLDSNLVRFIKEEVEGHVAFPLGFGGAALGLGATAGFLLPLGLGGVKKPTSISDRFFLGGPNSLRGFKHRGVGPSEPRRILEEPKPGAPPPPRDALGGDFVLSGVAALSFDLPVRLLQALNVHGHVFVAAGNSVLVHGGQPPVSARDFLRGFRASAGVGIVYPSPIGRLEINYSRPLRIQEGDNAQAFQIGFNVSSP</sequence>
<dbReference type="PANTHER" id="PTHR12815">
    <property type="entry name" value="SORTING AND ASSEMBLY MACHINERY SAMM50 PROTEIN FAMILY MEMBER"/>
    <property type="match status" value="1"/>
</dbReference>
<evidence type="ECO:0000256" key="3">
    <source>
        <dbReference type="ARBA" id="ARBA00022452"/>
    </source>
</evidence>
<dbReference type="PANTHER" id="PTHR12815:SF18">
    <property type="entry name" value="SORTING AND ASSEMBLY MACHINERY COMPONENT 50 HOMOLOG"/>
    <property type="match status" value="1"/>
</dbReference>
<keyword evidence="3" id="KW-1134">Transmembrane beta strand</keyword>
<dbReference type="OrthoDB" id="2018859at2759"/>
<evidence type="ECO:0000256" key="8">
    <source>
        <dbReference type="SAM" id="MobiDB-lite"/>
    </source>
</evidence>
<keyword evidence="6" id="KW-0472">Membrane</keyword>
<keyword evidence="11" id="KW-1185">Reference proteome</keyword>
<dbReference type="InterPro" id="IPR039910">
    <property type="entry name" value="D15-like"/>
</dbReference>
<feature type="compositionally biased region" description="Basic and acidic residues" evidence="8">
    <location>
        <begin position="377"/>
        <end position="386"/>
    </location>
</feature>
<evidence type="ECO:0000256" key="5">
    <source>
        <dbReference type="ARBA" id="ARBA00022805"/>
    </source>
</evidence>
<evidence type="ECO:0000256" key="2">
    <source>
        <dbReference type="ARBA" id="ARBA00010913"/>
    </source>
</evidence>
<protein>
    <submittedName>
        <fullName evidence="10">Predicted cell surface protein homologous to bacterial outer membrane proteins</fullName>
    </submittedName>
</protein>
<keyword evidence="5" id="KW-1002">Plastid outer membrane</keyword>
<evidence type="ECO:0000313" key="11">
    <source>
        <dbReference type="Proteomes" id="UP000054558"/>
    </source>
</evidence>
<keyword evidence="4" id="KW-0812">Transmembrane</keyword>
<evidence type="ECO:0000256" key="4">
    <source>
        <dbReference type="ARBA" id="ARBA00022692"/>
    </source>
</evidence>
<evidence type="ECO:0000313" key="10">
    <source>
        <dbReference type="EMBL" id="GAQ88947.1"/>
    </source>
</evidence>
<evidence type="ECO:0000259" key="9">
    <source>
        <dbReference type="Pfam" id="PF01103"/>
    </source>
</evidence>
<accession>A0A0U9HN65</accession>
<dbReference type="InterPro" id="IPR000184">
    <property type="entry name" value="Bac_surfAg_D15"/>
</dbReference>
<keyword evidence="5" id="KW-0934">Plastid</keyword>
<dbReference type="Gene3D" id="3.10.20.310">
    <property type="entry name" value="membrane protein fhac"/>
    <property type="match status" value="1"/>
</dbReference>
<dbReference type="Proteomes" id="UP000054558">
    <property type="component" value="Unassembled WGS sequence"/>
</dbReference>
<evidence type="ECO:0000256" key="1">
    <source>
        <dbReference type="ARBA" id="ARBA00004374"/>
    </source>
</evidence>
<dbReference type="EMBL" id="DF237421">
    <property type="protein sequence ID" value="GAQ88947.1"/>
    <property type="molecule type" value="Genomic_DNA"/>
</dbReference>
<dbReference type="STRING" id="105231.A0A0U9HN65"/>
<comment type="subcellular location">
    <subcellularLocation>
        <location evidence="1">Mitochondrion outer membrane</location>
        <topology evidence="1">Multi-pass membrane protein</topology>
    </subcellularLocation>
    <subcellularLocation>
        <location evidence="7">Plastid</location>
        <location evidence="7">Chloroplast outer membrane</location>
    </subcellularLocation>
</comment>
<name>A0A0U9HN65_KLENI</name>